<comment type="similarity">
    <text evidence="3 10">Belongs to the thiolase-like superfamily. Chalcone/stilbene synthases family.</text>
</comment>
<feature type="active site" evidence="11">
    <location>
        <position position="369"/>
    </location>
</feature>
<feature type="active site" evidence="11">
    <location>
        <position position="402"/>
    </location>
</feature>
<evidence type="ECO:0000259" key="14">
    <source>
        <dbReference type="Pfam" id="PF08541"/>
    </source>
</evidence>
<evidence type="ECO:0000259" key="13">
    <source>
        <dbReference type="Pfam" id="PF08392"/>
    </source>
</evidence>
<comment type="caution">
    <text evidence="15">The sequence shown here is derived from an EMBL/GenBank/DDBJ whole genome shotgun (WGS) entry which is preliminary data.</text>
</comment>
<evidence type="ECO:0000256" key="1">
    <source>
        <dbReference type="ARBA" id="ARBA00004370"/>
    </source>
</evidence>
<dbReference type="OrthoDB" id="329835at2759"/>
<dbReference type="Pfam" id="PF08541">
    <property type="entry name" value="ACP_syn_III_C"/>
    <property type="match status" value="1"/>
</dbReference>
<protein>
    <recommendedName>
        <fullName evidence="10">3-ketoacyl-CoA synthase</fullName>
        <ecNumber evidence="10">2.3.1.-</ecNumber>
    </recommendedName>
</protein>
<dbReference type="AlphaFoldDB" id="A0A0K9PMV3"/>
<dbReference type="EC" id="2.3.1.-" evidence="10"/>
<evidence type="ECO:0000256" key="9">
    <source>
        <dbReference type="ARBA" id="ARBA00047375"/>
    </source>
</evidence>
<evidence type="ECO:0000256" key="7">
    <source>
        <dbReference type="ARBA" id="ARBA00023136"/>
    </source>
</evidence>
<dbReference type="FunFam" id="3.40.47.10:FF:000028">
    <property type="entry name" value="3-ketoacyl-CoA synthase"/>
    <property type="match status" value="1"/>
</dbReference>
<dbReference type="InterPro" id="IPR016039">
    <property type="entry name" value="Thiolase-like"/>
</dbReference>
<evidence type="ECO:0000313" key="16">
    <source>
        <dbReference type="Proteomes" id="UP000036987"/>
    </source>
</evidence>
<dbReference type="GO" id="GO:0006633">
    <property type="term" value="P:fatty acid biosynthetic process"/>
    <property type="evidence" value="ECO:0007669"/>
    <property type="project" value="UniProtKB-UniPathway"/>
</dbReference>
<proteinExistence type="inferred from homology"/>
<dbReference type="InterPro" id="IPR013601">
    <property type="entry name" value="FAE1_typ3_polyketide_synth"/>
</dbReference>
<evidence type="ECO:0000256" key="2">
    <source>
        <dbReference type="ARBA" id="ARBA00005194"/>
    </source>
</evidence>
<feature type="active site" evidence="11">
    <location>
        <position position="201"/>
    </location>
</feature>
<comment type="subcellular location">
    <subcellularLocation>
        <location evidence="1">Membrane</location>
    </subcellularLocation>
</comment>
<dbReference type="PANTHER" id="PTHR31561">
    <property type="entry name" value="3-KETOACYL-COA SYNTHASE"/>
    <property type="match status" value="1"/>
</dbReference>
<dbReference type="PIRSF" id="PIRSF036417">
    <property type="entry name" value="3-ktacl-CoA_syn"/>
    <property type="match status" value="1"/>
</dbReference>
<keyword evidence="8 10" id="KW-0012">Acyltransferase</keyword>
<keyword evidence="7 12" id="KW-0472">Membrane</keyword>
<keyword evidence="16" id="KW-1185">Reference proteome</keyword>
<dbReference type="CDD" id="cd00831">
    <property type="entry name" value="CHS_like"/>
    <property type="match status" value="1"/>
</dbReference>
<keyword evidence="4 10" id="KW-0808">Transferase</keyword>
<comment type="pathway">
    <text evidence="2 10">Lipid metabolism; fatty acid biosynthesis.</text>
</comment>
<dbReference type="InterPro" id="IPR012392">
    <property type="entry name" value="3-ktacl-CoA_syn"/>
</dbReference>
<sequence>MVDSNRISMFGINRPNYILSLLIITASILYFQCSTLLVATPPFMLLVVIVIALLAVYFINRQPSIYVVDFACAKPGPNHKMTRDMFVDVTKATGVFNQKSIDFQSKIEWKSGLGDETYIPITFMSDPPDLSASAMQAETDVVLYDAMDVLFEKTGISPRDIDILVVNCSVFNPVPSLSDMLIHRYDMRSDVKNFHLSGMGCSAGLIAIDLAKSQLQINPNSCAVVVSTENITVNWYFGNDRSMLLSNCIFRMGCSAVLLSNKPKDKVRSKYRLIHTLRTHKGSDDRSYKCVAQKEDDQGILGISLAKELMEVAGESLTANITTLGPFVLPLTEQFKFLVTFIARKVLKMERVKAYMPNFKRSFEHFCIHSGGRAVLDAVQNNLRLSDWDMEPSRMTLHRFGNTSSSSLWYELAYAEAKGRVMKGDRVWQIAFGSGFKCNSAVWKALETVPMVVSGNNRNNPWSDCVRTYPTKF</sequence>
<gene>
    <name evidence="15" type="ORF">ZOSMA_1G02610</name>
</gene>
<dbReference type="Pfam" id="PF08392">
    <property type="entry name" value="FAE1_CUT1_RppA"/>
    <property type="match status" value="1"/>
</dbReference>
<evidence type="ECO:0000256" key="10">
    <source>
        <dbReference type="PIRNR" id="PIRNR036417"/>
    </source>
</evidence>
<organism evidence="15 16">
    <name type="scientific">Zostera marina</name>
    <name type="common">Eelgrass</name>
    <dbReference type="NCBI Taxonomy" id="29655"/>
    <lineage>
        <taxon>Eukaryota</taxon>
        <taxon>Viridiplantae</taxon>
        <taxon>Streptophyta</taxon>
        <taxon>Embryophyta</taxon>
        <taxon>Tracheophyta</taxon>
        <taxon>Spermatophyta</taxon>
        <taxon>Magnoliopsida</taxon>
        <taxon>Liliopsida</taxon>
        <taxon>Zosteraceae</taxon>
        <taxon>Zostera</taxon>
    </lineage>
</organism>
<feature type="active site" evidence="11">
    <location>
        <position position="365"/>
    </location>
</feature>
<dbReference type="STRING" id="29655.A0A0K9PMV3"/>
<feature type="active site" evidence="11">
    <location>
        <position position="398"/>
    </location>
</feature>
<name>A0A0K9PMV3_ZOSMR</name>
<accession>A0A0K9PMV3</accession>
<feature type="transmembrane region" description="Helical" evidence="12">
    <location>
        <begin position="43"/>
        <end position="60"/>
    </location>
</feature>
<evidence type="ECO:0000313" key="15">
    <source>
        <dbReference type="EMBL" id="KMZ70284.1"/>
    </source>
</evidence>
<dbReference type="Gene3D" id="3.40.47.10">
    <property type="match status" value="1"/>
</dbReference>
<feature type="transmembrane region" description="Helical" evidence="12">
    <location>
        <begin position="16"/>
        <end position="37"/>
    </location>
</feature>
<evidence type="ECO:0000256" key="11">
    <source>
        <dbReference type="PIRSR" id="PIRSR036417-1"/>
    </source>
</evidence>
<evidence type="ECO:0000256" key="5">
    <source>
        <dbReference type="ARBA" id="ARBA00022692"/>
    </source>
</evidence>
<evidence type="ECO:0000256" key="12">
    <source>
        <dbReference type="SAM" id="Phobius"/>
    </source>
</evidence>
<dbReference type="InterPro" id="IPR013747">
    <property type="entry name" value="ACP_syn_III_C"/>
</dbReference>
<keyword evidence="5 12" id="KW-0812">Transmembrane</keyword>
<evidence type="ECO:0000256" key="3">
    <source>
        <dbReference type="ARBA" id="ARBA00005531"/>
    </source>
</evidence>
<evidence type="ECO:0000256" key="6">
    <source>
        <dbReference type="ARBA" id="ARBA00022989"/>
    </source>
</evidence>
<dbReference type="UniPathway" id="UPA00094"/>
<evidence type="ECO:0000256" key="8">
    <source>
        <dbReference type="ARBA" id="ARBA00023315"/>
    </source>
</evidence>
<dbReference type="GO" id="GO:0009922">
    <property type="term" value="F:fatty acid elongase activity"/>
    <property type="evidence" value="ECO:0007669"/>
    <property type="project" value="UniProtKB-EC"/>
</dbReference>
<evidence type="ECO:0000256" key="4">
    <source>
        <dbReference type="ARBA" id="ARBA00022679"/>
    </source>
</evidence>
<feature type="domain" description="FAE" evidence="13">
    <location>
        <begin position="58"/>
        <end position="346"/>
    </location>
</feature>
<dbReference type="OMA" id="INPNSCA"/>
<feature type="domain" description="Beta-ketoacyl-[acyl-carrier-protein] synthase III C-terminal" evidence="14">
    <location>
        <begin position="364"/>
        <end position="444"/>
    </location>
</feature>
<keyword evidence="6 12" id="KW-1133">Transmembrane helix</keyword>
<dbReference type="EMBL" id="LFYR01000729">
    <property type="protein sequence ID" value="KMZ70284.1"/>
    <property type="molecule type" value="Genomic_DNA"/>
</dbReference>
<feature type="active site" evidence="11">
    <location>
        <position position="280"/>
    </location>
</feature>
<comment type="catalytic activity">
    <reaction evidence="9">
        <text>a very-long-chain acyl-CoA + malonyl-CoA + H(+) = a very-long-chain 3-oxoacyl-CoA + CO2 + CoA</text>
        <dbReference type="Rhea" id="RHEA:32727"/>
        <dbReference type="ChEBI" id="CHEBI:15378"/>
        <dbReference type="ChEBI" id="CHEBI:16526"/>
        <dbReference type="ChEBI" id="CHEBI:57287"/>
        <dbReference type="ChEBI" id="CHEBI:57384"/>
        <dbReference type="ChEBI" id="CHEBI:90725"/>
        <dbReference type="ChEBI" id="CHEBI:90736"/>
        <dbReference type="EC" id="2.3.1.199"/>
    </reaction>
</comment>
<dbReference type="Proteomes" id="UP000036987">
    <property type="component" value="Unassembled WGS sequence"/>
</dbReference>
<dbReference type="GO" id="GO:0016020">
    <property type="term" value="C:membrane"/>
    <property type="evidence" value="ECO:0007669"/>
    <property type="project" value="UniProtKB-SubCell"/>
</dbReference>
<reference evidence="16" key="1">
    <citation type="journal article" date="2016" name="Nature">
        <title>The genome of the seagrass Zostera marina reveals angiosperm adaptation to the sea.</title>
        <authorList>
            <person name="Olsen J.L."/>
            <person name="Rouze P."/>
            <person name="Verhelst B."/>
            <person name="Lin Y.-C."/>
            <person name="Bayer T."/>
            <person name="Collen J."/>
            <person name="Dattolo E."/>
            <person name="De Paoli E."/>
            <person name="Dittami S."/>
            <person name="Maumus F."/>
            <person name="Michel G."/>
            <person name="Kersting A."/>
            <person name="Lauritano C."/>
            <person name="Lohaus R."/>
            <person name="Toepel M."/>
            <person name="Tonon T."/>
            <person name="Vanneste K."/>
            <person name="Amirebrahimi M."/>
            <person name="Brakel J."/>
            <person name="Bostroem C."/>
            <person name="Chovatia M."/>
            <person name="Grimwood J."/>
            <person name="Jenkins J.W."/>
            <person name="Jueterbock A."/>
            <person name="Mraz A."/>
            <person name="Stam W.T."/>
            <person name="Tice H."/>
            <person name="Bornberg-Bauer E."/>
            <person name="Green P.J."/>
            <person name="Pearson G.A."/>
            <person name="Procaccini G."/>
            <person name="Duarte C.M."/>
            <person name="Schmutz J."/>
            <person name="Reusch T.B.H."/>
            <person name="Van de Peer Y."/>
        </authorList>
    </citation>
    <scope>NUCLEOTIDE SEQUENCE [LARGE SCALE GENOMIC DNA]</scope>
    <source>
        <strain evidence="16">cv. Finnish</strain>
    </source>
</reference>
<dbReference type="SUPFAM" id="SSF53901">
    <property type="entry name" value="Thiolase-like"/>
    <property type="match status" value="1"/>
</dbReference>